<accession>A0A9J5Z4E1</accession>
<dbReference type="Proteomes" id="UP000824120">
    <property type="component" value="Chromosome 5"/>
</dbReference>
<organism evidence="2 3">
    <name type="scientific">Solanum commersonii</name>
    <name type="common">Commerson's wild potato</name>
    <name type="synonym">Commerson's nightshade</name>
    <dbReference type="NCBI Taxonomy" id="4109"/>
    <lineage>
        <taxon>Eukaryota</taxon>
        <taxon>Viridiplantae</taxon>
        <taxon>Streptophyta</taxon>
        <taxon>Embryophyta</taxon>
        <taxon>Tracheophyta</taxon>
        <taxon>Spermatophyta</taxon>
        <taxon>Magnoliopsida</taxon>
        <taxon>eudicotyledons</taxon>
        <taxon>Gunneridae</taxon>
        <taxon>Pentapetalae</taxon>
        <taxon>asterids</taxon>
        <taxon>lamiids</taxon>
        <taxon>Solanales</taxon>
        <taxon>Solanaceae</taxon>
        <taxon>Solanoideae</taxon>
        <taxon>Solaneae</taxon>
        <taxon>Solanum</taxon>
    </lineage>
</organism>
<evidence type="ECO:0000313" key="3">
    <source>
        <dbReference type="Proteomes" id="UP000824120"/>
    </source>
</evidence>
<keyword evidence="3" id="KW-1185">Reference proteome</keyword>
<evidence type="ECO:0000256" key="1">
    <source>
        <dbReference type="SAM" id="MobiDB-lite"/>
    </source>
</evidence>
<reference evidence="2 3" key="1">
    <citation type="submission" date="2020-09" db="EMBL/GenBank/DDBJ databases">
        <title>De no assembly of potato wild relative species, Solanum commersonii.</title>
        <authorList>
            <person name="Cho K."/>
        </authorList>
    </citation>
    <scope>NUCLEOTIDE SEQUENCE [LARGE SCALE GENOMIC DNA]</scope>
    <source>
        <strain evidence="2">LZ3.2</strain>
        <tissue evidence="2">Leaf</tissue>
    </source>
</reference>
<sequence>MEVEEEQKEKDLNLDEPVQIEPDSLVTCLRAIRAHQPPRNSATPQRITPTEVNPIGALPHFSYHYVSTLPDRWQVVSPSVLLDLPIDPTISSTNELVIDQDHPYIALRQQEQIGVHKENIFRDLPDLAGTVVQTLLAETSMAVSSEAGSSEVTPDTETLVQTDTPGIDA</sequence>
<feature type="region of interest" description="Disordered" evidence="1">
    <location>
        <begin position="144"/>
        <end position="169"/>
    </location>
</feature>
<name>A0A9J5Z4E1_SOLCO</name>
<proteinExistence type="predicted"/>
<comment type="caution">
    <text evidence="2">The sequence shown here is derived from an EMBL/GenBank/DDBJ whole genome shotgun (WGS) entry which is preliminary data.</text>
</comment>
<protein>
    <submittedName>
        <fullName evidence="2">Uncharacterized protein</fullName>
    </submittedName>
</protein>
<gene>
    <name evidence="2" type="ORF">H5410_027418</name>
</gene>
<dbReference type="EMBL" id="JACXVP010000005">
    <property type="protein sequence ID" value="KAG5605926.1"/>
    <property type="molecule type" value="Genomic_DNA"/>
</dbReference>
<evidence type="ECO:0000313" key="2">
    <source>
        <dbReference type="EMBL" id="KAG5605926.1"/>
    </source>
</evidence>
<dbReference type="AlphaFoldDB" id="A0A9J5Z4E1"/>